<name>A0AAJ2H068_9HYPH</name>
<evidence type="ECO:0000256" key="4">
    <source>
        <dbReference type="ARBA" id="ARBA00022692"/>
    </source>
</evidence>
<evidence type="ECO:0000256" key="1">
    <source>
        <dbReference type="ARBA" id="ARBA00004401"/>
    </source>
</evidence>
<accession>A0AAJ2H068</accession>
<comment type="subcellular location">
    <subcellularLocation>
        <location evidence="1">Cell membrane</location>
        <topology evidence="1">Single-pass type II membrane protein</topology>
    </subcellularLocation>
</comment>
<dbReference type="InterPro" id="IPR011922">
    <property type="entry name" value="Cell_div_FtsL"/>
</dbReference>
<evidence type="ECO:0000313" key="9">
    <source>
        <dbReference type="Proteomes" id="UP001268610"/>
    </source>
</evidence>
<dbReference type="EMBL" id="JAVLSF010000544">
    <property type="protein sequence ID" value="MDR9778176.1"/>
    <property type="molecule type" value="Genomic_DNA"/>
</dbReference>
<feature type="non-terminal residue" evidence="8">
    <location>
        <position position="75"/>
    </location>
</feature>
<dbReference type="AlphaFoldDB" id="A0AAJ2H068"/>
<protein>
    <submittedName>
        <fullName evidence="8">Cell division protein FtsL</fullName>
    </submittedName>
</protein>
<keyword evidence="6" id="KW-0472">Membrane</keyword>
<evidence type="ECO:0000256" key="5">
    <source>
        <dbReference type="ARBA" id="ARBA00022989"/>
    </source>
</evidence>
<evidence type="ECO:0000256" key="6">
    <source>
        <dbReference type="ARBA" id="ARBA00023136"/>
    </source>
</evidence>
<evidence type="ECO:0000256" key="7">
    <source>
        <dbReference type="ARBA" id="ARBA00023306"/>
    </source>
</evidence>
<sequence length="75" mass="8537">MAGRITTSSASPFKSFFLPVLLAIFLVGTAMAVAHQVFLYREEFKQLQDVRQQREKLDVEWGQLLIEQQTFGSTS</sequence>
<evidence type="ECO:0000313" key="8">
    <source>
        <dbReference type="EMBL" id="MDR9778176.1"/>
    </source>
</evidence>
<dbReference type="Proteomes" id="UP001268610">
    <property type="component" value="Unassembled WGS sequence"/>
</dbReference>
<dbReference type="Pfam" id="PF04999">
    <property type="entry name" value="FtsL"/>
    <property type="match status" value="1"/>
</dbReference>
<evidence type="ECO:0000256" key="2">
    <source>
        <dbReference type="ARBA" id="ARBA00022475"/>
    </source>
</evidence>
<dbReference type="GO" id="GO:0051301">
    <property type="term" value="P:cell division"/>
    <property type="evidence" value="ECO:0007669"/>
    <property type="project" value="UniProtKB-KW"/>
</dbReference>
<evidence type="ECO:0000256" key="3">
    <source>
        <dbReference type="ARBA" id="ARBA00022618"/>
    </source>
</evidence>
<dbReference type="GO" id="GO:0005886">
    <property type="term" value="C:plasma membrane"/>
    <property type="evidence" value="ECO:0007669"/>
    <property type="project" value="UniProtKB-SubCell"/>
</dbReference>
<comment type="caution">
    <text evidence="8">The sequence shown here is derived from an EMBL/GenBank/DDBJ whole genome shotgun (WGS) entry which is preliminary data.</text>
</comment>
<keyword evidence="3 8" id="KW-0132">Cell division</keyword>
<proteinExistence type="predicted"/>
<dbReference type="RefSeq" id="WP_310866292.1">
    <property type="nucleotide sequence ID" value="NZ_JAVLSF010000544.1"/>
</dbReference>
<gene>
    <name evidence="8" type="ORF">RJJ65_37195</name>
</gene>
<organism evidence="8 9">
    <name type="scientific">Rhizobium hidalgonense</name>
    <dbReference type="NCBI Taxonomy" id="1538159"/>
    <lineage>
        <taxon>Bacteria</taxon>
        <taxon>Pseudomonadati</taxon>
        <taxon>Pseudomonadota</taxon>
        <taxon>Alphaproteobacteria</taxon>
        <taxon>Hyphomicrobiales</taxon>
        <taxon>Rhizobiaceae</taxon>
        <taxon>Rhizobium/Agrobacterium group</taxon>
        <taxon>Rhizobium</taxon>
    </lineage>
</organism>
<keyword evidence="2" id="KW-1003">Cell membrane</keyword>
<keyword evidence="4" id="KW-0812">Transmembrane</keyword>
<keyword evidence="5" id="KW-1133">Transmembrane helix</keyword>
<reference evidence="8" key="1">
    <citation type="submission" date="2023-04" db="EMBL/GenBank/DDBJ databases">
        <title>Genomic characterization of faba bean (Vicia faba) microsymbionts in Mexican soils.</title>
        <authorList>
            <person name="Rivera Orduna F.N."/>
            <person name="Guevara-Luna J."/>
            <person name="Yan J."/>
            <person name="Arroyo-Herrera I."/>
            <person name="Li Y."/>
            <person name="Vasquez-Murrieta M.S."/>
            <person name="Wang E.T."/>
        </authorList>
    </citation>
    <scope>NUCLEOTIDE SEQUENCE</scope>
    <source>
        <strain evidence="8">CH26</strain>
    </source>
</reference>
<keyword evidence="7" id="KW-0131">Cell cycle</keyword>